<gene>
    <name evidence="1" type="ORF">CP49_01490</name>
</gene>
<comment type="caution">
    <text evidence="1">The sequence shown here is derived from an EMBL/GenBank/DDBJ whole genome shotgun (WGS) entry which is preliminary data.</text>
</comment>
<dbReference type="Proteomes" id="UP000051913">
    <property type="component" value="Unassembled WGS sequence"/>
</dbReference>
<evidence type="ECO:0000313" key="1">
    <source>
        <dbReference type="EMBL" id="KRR06807.1"/>
    </source>
</evidence>
<keyword evidence="2" id="KW-1185">Reference proteome</keyword>
<reference evidence="1 2" key="1">
    <citation type="submission" date="2014-03" db="EMBL/GenBank/DDBJ databases">
        <title>Bradyrhizobium valentinum sp. nov., isolated from effective nodules of Lupinus mariae-josephae, a lupine endemic of basic-lime soils in Eastern Spain.</title>
        <authorList>
            <person name="Duran D."/>
            <person name="Rey L."/>
            <person name="Navarro A."/>
            <person name="Busquets A."/>
            <person name="Imperial J."/>
            <person name="Ruiz-Argueso T."/>
        </authorList>
    </citation>
    <scope>NUCLEOTIDE SEQUENCE [LARGE SCALE GENOMIC DNA]</scope>
    <source>
        <strain evidence="1 2">LmjM3</strain>
    </source>
</reference>
<evidence type="ECO:0000313" key="2">
    <source>
        <dbReference type="Proteomes" id="UP000051913"/>
    </source>
</evidence>
<sequence>MFAFHNIQKVCEARGQMLGFRFRSETAPAGADGWAVIPMRQAGLADWRQHPTRLATSCSYSRLLEQWPDIGAAVAAKLTGKFTLQVG</sequence>
<name>A0A0R3LG75_9BRAD</name>
<dbReference type="AlphaFoldDB" id="A0A0R3LG75"/>
<dbReference type="EMBL" id="LLXX01000101">
    <property type="protein sequence ID" value="KRR06807.1"/>
    <property type="molecule type" value="Genomic_DNA"/>
</dbReference>
<accession>A0A0R3LG75</accession>
<protein>
    <submittedName>
        <fullName evidence="1">Uncharacterized protein</fullName>
    </submittedName>
</protein>
<organism evidence="1 2">
    <name type="scientific">Bradyrhizobium valentinum</name>
    <dbReference type="NCBI Taxonomy" id="1518501"/>
    <lineage>
        <taxon>Bacteria</taxon>
        <taxon>Pseudomonadati</taxon>
        <taxon>Pseudomonadota</taxon>
        <taxon>Alphaproteobacteria</taxon>
        <taxon>Hyphomicrobiales</taxon>
        <taxon>Nitrobacteraceae</taxon>
        <taxon>Bradyrhizobium</taxon>
    </lineage>
</organism>
<proteinExistence type="predicted"/>